<organism evidence="6 7">
    <name type="scientific">Alicyclobacillus macrosporangiidus</name>
    <dbReference type="NCBI Taxonomy" id="392015"/>
    <lineage>
        <taxon>Bacteria</taxon>
        <taxon>Bacillati</taxon>
        <taxon>Bacillota</taxon>
        <taxon>Bacilli</taxon>
        <taxon>Bacillales</taxon>
        <taxon>Alicyclobacillaceae</taxon>
        <taxon>Alicyclobacillus</taxon>
    </lineage>
</organism>
<keyword evidence="3" id="KW-0813">Transport</keyword>
<dbReference type="Proteomes" id="UP000183508">
    <property type="component" value="Unassembled WGS sequence"/>
</dbReference>
<evidence type="ECO:0000313" key="7">
    <source>
        <dbReference type="Proteomes" id="UP000183508"/>
    </source>
</evidence>
<dbReference type="PROSITE" id="PS51257">
    <property type="entry name" value="PROKAR_LIPOPROTEIN"/>
    <property type="match status" value="1"/>
</dbReference>
<dbReference type="EMBL" id="FPBV01000011">
    <property type="protein sequence ID" value="SFU87733.1"/>
    <property type="molecule type" value="Genomic_DNA"/>
</dbReference>
<keyword evidence="7" id="KW-1185">Reference proteome</keyword>
<evidence type="ECO:0000256" key="3">
    <source>
        <dbReference type="ARBA" id="ARBA00022448"/>
    </source>
</evidence>
<dbReference type="eggNOG" id="COG1653">
    <property type="taxonomic scope" value="Bacteria"/>
</dbReference>
<dbReference type="PROSITE" id="PS01037">
    <property type="entry name" value="SBP_BACTERIAL_1"/>
    <property type="match status" value="1"/>
</dbReference>
<dbReference type="PANTHER" id="PTHR43649">
    <property type="entry name" value="ARABINOSE-BINDING PROTEIN-RELATED"/>
    <property type="match status" value="1"/>
</dbReference>
<gene>
    <name evidence="6" type="ORF">SAMN05421543_11174</name>
</gene>
<dbReference type="GO" id="GO:0055085">
    <property type="term" value="P:transmembrane transport"/>
    <property type="evidence" value="ECO:0007669"/>
    <property type="project" value="InterPro"/>
</dbReference>
<reference evidence="7" key="1">
    <citation type="submission" date="2016-10" db="EMBL/GenBank/DDBJ databases">
        <authorList>
            <person name="Varghese N."/>
        </authorList>
    </citation>
    <scope>NUCLEOTIDE SEQUENCE [LARGE SCALE GENOMIC DNA]</scope>
    <source>
        <strain evidence="7">DSM 17980</strain>
    </source>
</reference>
<evidence type="ECO:0000256" key="4">
    <source>
        <dbReference type="ARBA" id="ARBA00022729"/>
    </source>
</evidence>
<evidence type="ECO:0000256" key="1">
    <source>
        <dbReference type="ARBA" id="ARBA00004196"/>
    </source>
</evidence>
<dbReference type="InterPro" id="IPR006061">
    <property type="entry name" value="SBP_1_CS"/>
</dbReference>
<dbReference type="InterPro" id="IPR050490">
    <property type="entry name" value="Bact_solute-bd_prot1"/>
</dbReference>
<dbReference type="RefSeq" id="WP_245783945.1">
    <property type="nucleotide sequence ID" value="NZ_FPBV01000011.1"/>
</dbReference>
<name>A0A1I7JRA0_9BACL</name>
<comment type="subcellular location">
    <subcellularLocation>
        <location evidence="1">Cell envelope</location>
    </subcellularLocation>
</comment>
<dbReference type="GO" id="GO:0030313">
    <property type="term" value="C:cell envelope"/>
    <property type="evidence" value="ECO:0007669"/>
    <property type="project" value="UniProtKB-SubCell"/>
</dbReference>
<dbReference type="Gene3D" id="3.40.190.10">
    <property type="entry name" value="Periplasmic binding protein-like II"/>
    <property type="match status" value="2"/>
</dbReference>
<dbReference type="CDD" id="cd14748">
    <property type="entry name" value="PBP2_UgpB"/>
    <property type="match status" value="1"/>
</dbReference>
<protein>
    <submittedName>
        <fullName evidence="6">sn-glycerol 3-phosphate transport system substrate-binding protein</fullName>
    </submittedName>
</protein>
<dbReference type="STRING" id="392015.SAMN05421543_11174"/>
<dbReference type="SUPFAM" id="SSF53850">
    <property type="entry name" value="Periplasmic binding protein-like II"/>
    <property type="match status" value="1"/>
</dbReference>
<dbReference type="PANTHER" id="PTHR43649:SF31">
    <property type="entry name" value="SN-GLYCEROL-3-PHOSPHATE-BINDING PERIPLASMIC PROTEIN UGPB"/>
    <property type="match status" value="1"/>
</dbReference>
<dbReference type="InterPro" id="IPR006059">
    <property type="entry name" value="SBP"/>
</dbReference>
<dbReference type="Pfam" id="PF13416">
    <property type="entry name" value="SBP_bac_8"/>
    <property type="match status" value="1"/>
</dbReference>
<comment type="similarity">
    <text evidence="2">Belongs to the bacterial solute-binding protein 1 family.</text>
</comment>
<accession>A0A1I7JRA0</accession>
<sequence>MERNQNASRRPWIRKTAMWTVAASFGLTALLAGCGGGNTGSDENAAGGGGGANNGVIELKLWHAMGGVPGQALQHIVDDFNKSQSKIHVTAVYQGQYDDEFNKWKATQGQGGKDGPNIMQVYDIGTKFMIDSQDIVPMQDFIDQSHFDISQLEPNILGYYSVGGKLYSMPFNSSQPVLYYNKDMFKDAGIAEPPKTYDDVLADAKKLTKKGPDGKVAVYGIGLATYGWFFEQMLATQGADYVDHDNGRTGTATQAVFNGPEGLKIVNWWKSLYDAGVDLNLGPVTSQTQNAFLAGKCAMIIDSSGVYGNLVKGAKGKFEVGIGPLPRPAGATGGTIIGGGSLWITKDQPKAQQDAAWEFVKFAASPQEQAYWTETTGYFPITKAVYDDPGFKDWLKQYPDFQVAVDQLHSSKLTYATQGGLMGVFPQARQTVQDMLQAVLLGKQQPQPALDDAAKKVTDAIKNYNLTVA</sequence>
<keyword evidence="5" id="KW-0574">Periplasm</keyword>
<evidence type="ECO:0000256" key="5">
    <source>
        <dbReference type="ARBA" id="ARBA00022764"/>
    </source>
</evidence>
<evidence type="ECO:0000256" key="2">
    <source>
        <dbReference type="ARBA" id="ARBA00008520"/>
    </source>
</evidence>
<keyword evidence="4" id="KW-0732">Signal</keyword>
<evidence type="ECO:0000313" key="6">
    <source>
        <dbReference type="EMBL" id="SFU87733.1"/>
    </source>
</evidence>
<proteinExistence type="inferred from homology"/>
<dbReference type="AlphaFoldDB" id="A0A1I7JRA0"/>